<proteinExistence type="predicted"/>
<dbReference type="EMBL" id="BFAA01012166">
    <property type="protein sequence ID" value="GCB80055.1"/>
    <property type="molecule type" value="Genomic_DNA"/>
</dbReference>
<organism evidence="1 2">
    <name type="scientific">Scyliorhinus torazame</name>
    <name type="common">Cloudy catshark</name>
    <name type="synonym">Catulus torazame</name>
    <dbReference type="NCBI Taxonomy" id="75743"/>
    <lineage>
        <taxon>Eukaryota</taxon>
        <taxon>Metazoa</taxon>
        <taxon>Chordata</taxon>
        <taxon>Craniata</taxon>
        <taxon>Vertebrata</taxon>
        <taxon>Chondrichthyes</taxon>
        <taxon>Elasmobranchii</taxon>
        <taxon>Galeomorphii</taxon>
        <taxon>Galeoidea</taxon>
        <taxon>Carcharhiniformes</taxon>
        <taxon>Scyliorhinidae</taxon>
        <taxon>Scyliorhinus</taxon>
    </lineage>
</organism>
<feature type="non-terminal residue" evidence="1">
    <location>
        <position position="1"/>
    </location>
</feature>
<name>A0A401Q3V3_SCYTO</name>
<accession>A0A401Q3V3</accession>
<reference evidence="1 2" key="1">
    <citation type="journal article" date="2018" name="Nat. Ecol. Evol.">
        <title>Shark genomes provide insights into elasmobranch evolution and the origin of vertebrates.</title>
        <authorList>
            <person name="Hara Y"/>
            <person name="Yamaguchi K"/>
            <person name="Onimaru K"/>
            <person name="Kadota M"/>
            <person name="Koyanagi M"/>
            <person name="Keeley SD"/>
            <person name="Tatsumi K"/>
            <person name="Tanaka K"/>
            <person name="Motone F"/>
            <person name="Kageyama Y"/>
            <person name="Nozu R"/>
            <person name="Adachi N"/>
            <person name="Nishimura O"/>
            <person name="Nakagawa R"/>
            <person name="Tanegashima C"/>
            <person name="Kiyatake I"/>
            <person name="Matsumoto R"/>
            <person name="Murakumo K"/>
            <person name="Nishida K"/>
            <person name="Terakita A"/>
            <person name="Kuratani S"/>
            <person name="Sato K"/>
            <person name="Hyodo S Kuraku.S."/>
        </authorList>
    </citation>
    <scope>NUCLEOTIDE SEQUENCE [LARGE SCALE GENOMIC DNA]</scope>
</reference>
<dbReference type="AlphaFoldDB" id="A0A401Q3V3"/>
<dbReference type="OrthoDB" id="9895442at2759"/>
<sequence length="87" mass="10082">DLETFCVTAKVAPVIKKSVYWKTTEMTPGQVCYTGITNPKSRETYSRWLKAYREREKESLPPVFAVKDLLLIFITLAAIKNYTLHRL</sequence>
<keyword evidence="2" id="KW-1185">Reference proteome</keyword>
<evidence type="ECO:0000313" key="1">
    <source>
        <dbReference type="EMBL" id="GCB80055.1"/>
    </source>
</evidence>
<protein>
    <submittedName>
        <fullName evidence="1">Uncharacterized protein</fullName>
    </submittedName>
</protein>
<gene>
    <name evidence="1" type="ORF">scyTo_0018006</name>
</gene>
<dbReference type="Proteomes" id="UP000288216">
    <property type="component" value="Unassembled WGS sequence"/>
</dbReference>
<dbReference type="STRING" id="75743.A0A401Q3V3"/>
<comment type="caution">
    <text evidence="1">The sequence shown here is derived from an EMBL/GenBank/DDBJ whole genome shotgun (WGS) entry which is preliminary data.</text>
</comment>
<evidence type="ECO:0000313" key="2">
    <source>
        <dbReference type="Proteomes" id="UP000288216"/>
    </source>
</evidence>